<accession>A0ABX0KFD3</accession>
<name>A0ABX0KFD3_9PROT</name>
<dbReference type="RefSeq" id="WP_173577645.1">
    <property type="nucleotide sequence ID" value="NZ_WOSX01000022.1"/>
</dbReference>
<dbReference type="Proteomes" id="UP000615326">
    <property type="component" value="Unassembled WGS sequence"/>
</dbReference>
<evidence type="ECO:0000313" key="2">
    <source>
        <dbReference type="Proteomes" id="UP000615326"/>
    </source>
</evidence>
<organism evidence="1 2">
    <name type="scientific">Acetobacter fallax</name>
    <dbReference type="NCBI Taxonomy" id="1737473"/>
    <lineage>
        <taxon>Bacteria</taxon>
        <taxon>Pseudomonadati</taxon>
        <taxon>Pseudomonadota</taxon>
        <taxon>Alphaproteobacteria</taxon>
        <taxon>Acetobacterales</taxon>
        <taxon>Acetobacteraceae</taxon>
        <taxon>Acetobacter</taxon>
    </lineage>
</organism>
<proteinExistence type="predicted"/>
<dbReference type="EMBL" id="WOSW01000021">
    <property type="protein sequence ID" value="NHO33120.1"/>
    <property type="molecule type" value="Genomic_DNA"/>
</dbReference>
<comment type="caution">
    <text evidence="1">The sequence shown here is derived from an EMBL/GenBank/DDBJ whole genome shotgun (WGS) entry which is preliminary data.</text>
</comment>
<evidence type="ECO:0000313" key="1">
    <source>
        <dbReference type="EMBL" id="NHO33120.1"/>
    </source>
</evidence>
<protein>
    <submittedName>
        <fullName evidence="1">Uncharacterized protein</fullName>
    </submittedName>
</protein>
<reference evidence="1 2" key="1">
    <citation type="journal article" date="2020" name="Int. J. Syst. Evol. Microbiol.">
        <title>Novel acetic acid bacteria from cider fermentations: Acetobacter conturbans sp. nov. and Acetobacter fallax sp. nov.</title>
        <authorList>
            <person name="Sombolestani A.S."/>
            <person name="Cleenwerck I."/>
            <person name="Cnockaert M."/>
            <person name="Borremans W."/>
            <person name="Wieme A.D."/>
            <person name="De Vuyst L."/>
            <person name="Vandamme P."/>
        </authorList>
    </citation>
    <scope>NUCLEOTIDE SEQUENCE [LARGE SCALE GENOMIC DNA]</scope>
    <source>
        <strain evidence="1 2">LMG 1637</strain>
    </source>
</reference>
<sequence length="53" mass="5417">MAGPGRITRKVRLFSLAAGGVSGAWRAPNQAGMIASARSVLATLPVARAKARV</sequence>
<keyword evidence="2" id="KW-1185">Reference proteome</keyword>
<gene>
    <name evidence="1" type="ORF">GOB84_11225</name>
</gene>